<feature type="region of interest" description="Disordered" evidence="1">
    <location>
        <begin position="146"/>
        <end position="192"/>
    </location>
</feature>
<accession>A0A6A6T643</accession>
<organism evidence="2 3">
    <name type="scientific">Lophiostoma macrostomum CBS 122681</name>
    <dbReference type="NCBI Taxonomy" id="1314788"/>
    <lineage>
        <taxon>Eukaryota</taxon>
        <taxon>Fungi</taxon>
        <taxon>Dikarya</taxon>
        <taxon>Ascomycota</taxon>
        <taxon>Pezizomycotina</taxon>
        <taxon>Dothideomycetes</taxon>
        <taxon>Pleosporomycetidae</taxon>
        <taxon>Pleosporales</taxon>
        <taxon>Lophiostomataceae</taxon>
        <taxon>Lophiostoma</taxon>
    </lineage>
</organism>
<feature type="compositionally biased region" description="Basic and acidic residues" evidence="1">
    <location>
        <begin position="58"/>
        <end position="73"/>
    </location>
</feature>
<reference evidence="2" key="1">
    <citation type="journal article" date="2020" name="Stud. Mycol.">
        <title>101 Dothideomycetes genomes: a test case for predicting lifestyles and emergence of pathogens.</title>
        <authorList>
            <person name="Haridas S."/>
            <person name="Albert R."/>
            <person name="Binder M."/>
            <person name="Bloem J."/>
            <person name="Labutti K."/>
            <person name="Salamov A."/>
            <person name="Andreopoulos B."/>
            <person name="Baker S."/>
            <person name="Barry K."/>
            <person name="Bills G."/>
            <person name="Bluhm B."/>
            <person name="Cannon C."/>
            <person name="Castanera R."/>
            <person name="Culley D."/>
            <person name="Daum C."/>
            <person name="Ezra D."/>
            <person name="Gonzalez J."/>
            <person name="Henrissat B."/>
            <person name="Kuo A."/>
            <person name="Liang C."/>
            <person name="Lipzen A."/>
            <person name="Lutzoni F."/>
            <person name="Magnuson J."/>
            <person name="Mondo S."/>
            <person name="Nolan M."/>
            <person name="Ohm R."/>
            <person name="Pangilinan J."/>
            <person name="Park H.-J."/>
            <person name="Ramirez L."/>
            <person name="Alfaro M."/>
            <person name="Sun H."/>
            <person name="Tritt A."/>
            <person name="Yoshinaga Y."/>
            <person name="Zwiers L.-H."/>
            <person name="Turgeon B."/>
            <person name="Goodwin S."/>
            <person name="Spatafora J."/>
            <person name="Crous P."/>
            <person name="Grigoriev I."/>
        </authorList>
    </citation>
    <scope>NUCLEOTIDE SEQUENCE</scope>
    <source>
        <strain evidence="2">CBS 122681</strain>
    </source>
</reference>
<feature type="region of interest" description="Disordered" evidence="1">
    <location>
        <begin position="20"/>
        <end position="124"/>
    </location>
</feature>
<sequence>MKAQASKKRSITEFFKPTEKLTAAQGLTPTHRTASAALETALPRRPAQITFRGGSIRRFPDARTPDRHHESRSPDPVVSRTSALAPAHPNKDHHKQSPRVSTSSVHPATSQSSTTSGGSKKTIVNGEHVVLNSDSDSDELEEIDFGVRQPSSPRMASNDSPPTLTQHNVPSLRSHLRVQDDGLRKPPNKYKFARPTLSGLVEAARRDAENERRIAAEKAELDRVAEEVPADDEAMSKEALAEVVEENEEGDKAQRLYLAMQRTNALDLSCTFHFFRENFAILNSQQVQEATFPLSSLPPHGWVAAFEDAQRREQAFLTGFARQIFQFQQLPEELAYWMIDQLRVSQNDALNARYTELLQEHSQHLSATLNTIKLDDIFAKLGADIRCVSLEQPIVPSFEPLQRSKRPLPSSLNYVIQLLRSAGKSLSREARTHALRILSLLCLDDSVIADASTLHNVQEAIEALFLESTRNELDVLLDYLVPHVTHPILQNNLVQSLPSSTPLLASFRQHLALAFIVHPTPLPGLVPGHTISLMIHDHLDRSPDFLITRDTSYASLAARFTLLDLGVGPGLTKIPPPRKSNTAQGKNKQLGLPPPTGLTKAEVKFNQEIDMLAQHIKFIINRISEAGAITDPTRLDAKDNGEKLVHRLQSAARIGGRKRFDLFGGGGAGAEGSNHSIKRWTLGKGKSRPATPAAGGIDAVLNGESSSVNGVSRDEVPDLESLLQEECMNGEREVGGDTGNDKDAMET</sequence>
<name>A0A6A6T643_9PLEO</name>
<dbReference type="AlphaFoldDB" id="A0A6A6T643"/>
<protein>
    <submittedName>
        <fullName evidence="2">Uncharacterized protein</fullName>
    </submittedName>
</protein>
<feature type="region of interest" description="Disordered" evidence="1">
    <location>
        <begin position="726"/>
        <end position="747"/>
    </location>
</feature>
<dbReference type="EMBL" id="MU004348">
    <property type="protein sequence ID" value="KAF2655485.1"/>
    <property type="molecule type" value="Genomic_DNA"/>
</dbReference>
<gene>
    <name evidence="2" type="ORF">K491DRAFT_778675</name>
</gene>
<evidence type="ECO:0000256" key="1">
    <source>
        <dbReference type="SAM" id="MobiDB-lite"/>
    </source>
</evidence>
<feature type="region of interest" description="Disordered" evidence="1">
    <location>
        <begin position="571"/>
        <end position="596"/>
    </location>
</feature>
<dbReference type="OrthoDB" id="5350396at2759"/>
<proteinExistence type="predicted"/>
<feature type="compositionally biased region" description="Polar residues" evidence="1">
    <location>
        <begin position="98"/>
        <end position="108"/>
    </location>
</feature>
<evidence type="ECO:0000313" key="3">
    <source>
        <dbReference type="Proteomes" id="UP000799324"/>
    </source>
</evidence>
<evidence type="ECO:0000313" key="2">
    <source>
        <dbReference type="EMBL" id="KAF2655485.1"/>
    </source>
</evidence>
<keyword evidence="3" id="KW-1185">Reference proteome</keyword>
<feature type="compositionally biased region" description="Low complexity" evidence="1">
    <location>
        <begin position="109"/>
        <end position="122"/>
    </location>
</feature>
<feature type="compositionally biased region" description="Basic and acidic residues" evidence="1">
    <location>
        <begin position="729"/>
        <end position="747"/>
    </location>
</feature>
<dbReference type="Proteomes" id="UP000799324">
    <property type="component" value="Unassembled WGS sequence"/>
</dbReference>
<feature type="compositionally biased region" description="Polar residues" evidence="1">
    <location>
        <begin position="149"/>
        <end position="171"/>
    </location>
</feature>